<dbReference type="InterPro" id="IPR014910">
    <property type="entry name" value="YdhR"/>
</dbReference>
<dbReference type="PANTHER" id="PTHR39169">
    <property type="match status" value="1"/>
</dbReference>
<proteinExistence type="predicted"/>
<reference evidence="1" key="2">
    <citation type="submission" date="2023-02" db="EMBL/GenBank/DDBJ databases">
        <authorList>
            <person name="Concha-Toloza M."/>
            <person name="Lopez-Cantillo M."/>
            <person name="Molina-Mora J."/>
            <person name="Collado L."/>
        </authorList>
    </citation>
    <scope>NUCLEOTIDE SEQUENCE</scope>
    <source>
        <strain evidence="1">FR1p153A2</strain>
    </source>
</reference>
<dbReference type="RefSeq" id="WP_152060558.1">
    <property type="nucleotide sequence ID" value="NZ_CABVSN010000048.1"/>
</dbReference>
<reference evidence="1" key="1">
    <citation type="journal article" date="2023" name="Antibiotics">
        <title>Genomic Characterization of Antibiotic-Resistant Campylobacterales Isolated from Chilean Poultry Meat.</title>
        <authorList>
            <person name="Concha-Toloza M."/>
            <person name="Lopez-Cantillo M."/>
            <person name="Molina-Mora J.A."/>
            <person name="Collado L."/>
        </authorList>
    </citation>
    <scope>NUCLEOTIDE SEQUENCE</scope>
    <source>
        <strain evidence="1">FR1p153A2</strain>
    </source>
</reference>
<dbReference type="Pfam" id="PF08803">
    <property type="entry name" value="ydhR"/>
    <property type="match status" value="1"/>
</dbReference>
<comment type="caution">
    <text evidence="1">The sequence shown here is derived from an EMBL/GenBank/DDBJ whole genome shotgun (WGS) entry which is preliminary data.</text>
</comment>
<dbReference type="EMBL" id="JAQTJK010000001">
    <property type="protein sequence ID" value="MDK2040292.1"/>
    <property type="molecule type" value="Genomic_DNA"/>
</dbReference>
<dbReference type="SUPFAM" id="SSF54909">
    <property type="entry name" value="Dimeric alpha+beta barrel"/>
    <property type="match status" value="1"/>
</dbReference>
<protein>
    <submittedName>
        <fullName evidence="1">Monooxygenase</fullName>
    </submittedName>
</protein>
<dbReference type="Gene3D" id="3.30.70.100">
    <property type="match status" value="1"/>
</dbReference>
<dbReference type="Proteomes" id="UP001237501">
    <property type="component" value="Unassembled WGS sequence"/>
</dbReference>
<dbReference type="AlphaFoldDB" id="A0AAW6VDR1"/>
<accession>A0AAW6VDR1</accession>
<name>A0AAW6VDR1_9BACT</name>
<dbReference type="GO" id="GO:0004497">
    <property type="term" value="F:monooxygenase activity"/>
    <property type="evidence" value="ECO:0007669"/>
    <property type="project" value="UniProtKB-KW"/>
</dbReference>
<dbReference type="NCBIfam" id="NF008333">
    <property type="entry name" value="PRK11118.1"/>
    <property type="match status" value="1"/>
</dbReference>
<keyword evidence="1" id="KW-0560">Oxidoreductase</keyword>
<dbReference type="InterPro" id="IPR011008">
    <property type="entry name" value="Dimeric_a/b-barrel"/>
</dbReference>
<evidence type="ECO:0000313" key="1">
    <source>
        <dbReference type="EMBL" id="MDK2040292.1"/>
    </source>
</evidence>
<organism evidence="1 2">
    <name type="scientific">Aliarcobacter butzleri</name>
    <dbReference type="NCBI Taxonomy" id="28197"/>
    <lineage>
        <taxon>Bacteria</taxon>
        <taxon>Pseudomonadati</taxon>
        <taxon>Campylobacterota</taxon>
        <taxon>Epsilonproteobacteria</taxon>
        <taxon>Campylobacterales</taxon>
        <taxon>Arcobacteraceae</taxon>
        <taxon>Aliarcobacter</taxon>
    </lineage>
</organism>
<evidence type="ECO:0000313" key="2">
    <source>
        <dbReference type="Proteomes" id="UP001237501"/>
    </source>
</evidence>
<gene>
    <name evidence="1" type="ORF">PT517_00695</name>
</gene>
<keyword evidence="1" id="KW-0503">Monooxygenase</keyword>
<dbReference type="PANTHER" id="PTHR39169:SF1">
    <property type="entry name" value="MONOOXYGENASE YDHR-RELATED"/>
    <property type="match status" value="1"/>
</dbReference>
<sequence length="101" mass="11692">MSYILQVDFPHDGVFGEEFSKAFVDLAKDISNETGLIWKIWTENEEKKEAGGIYLFSNETDAKRYLEKHTKRLESFGYKNINAKIFKVNEPLSKITNANLQ</sequence>